<dbReference type="Proteomes" id="UP000192578">
    <property type="component" value="Unassembled WGS sequence"/>
</dbReference>
<dbReference type="GO" id="GO:0006099">
    <property type="term" value="P:tricarboxylic acid cycle"/>
    <property type="evidence" value="ECO:0007669"/>
    <property type="project" value="TreeGrafter"/>
</dbReference>
<dbReference type="HAMAP" id="MF_03057">
    <property type="entry name" value="SDHAF2"/>
    <property type="match status" value="1"/>
</dbReference>
<keyword evidence="6" id="KW-1185">Reference proteome</keyword>
<organism evidence="5 6">
    <name type="scientific">Hypsibius exemplaris</name>
    <name type="common">Freshwater tardigrade</name>
    <dbReference type="NCBI Taxonomy" id="2072580"/>
    <lineage>
        <taxon>Eukaryota</taxon>
        <taxon>Metazoa</taxon>
        <taxon>Ecdysozoa</taxon>
        <taxon>Tardigrada</taxon>
        <taxon>Eutardigrada</taxon>
        <taxon>Parachela</taxon>
        <taxon>Hypsibioidea</taxon>
        <taxon>Hypsibiidae</taxon>
        <taxon>Hypsibius</taxon>
    </lineage>
</organism>
<reference evidence="6" key="1">
    <citation type="submission" date="2017-01" db="EMBL/GenBank/DDBJ databases">
        <title>Comparative genomics of anhydrobiosis in the tardigrade Hypsibius dujardini.</title>
        <authorList>
            <person name="Yoshida Y."/>
            <person name="Koutsovoulos G."/>
            <person name="Laetsch D."/>
            <person name="Stevens L."/>
            <person name="Kumar S."/>
            <person name="Horikawa D."/>
            <person name="Ishino K."/>
            <person name="Komine S."/>
            <person name="Tomita M."/>
            <person name="Blaxter M."/>
            <person name="Arakawa K."/>
        </authorList>
    </citation>
    <scope>NUCLEOTIDE SEQUENCE [LARGE SCALE GENOMIC DNA]</scope>
    <source>
        <strain evidence="6">Z151</strain>
    </source>
</reference>
<dbReference type="InterPro" id="IPR005631">
    <property type="entry name" value="SDH"/>
</dbReference>
<proteinExistence type="inferred from homology"/>
<dbReference type="FunFam" id="1.10.150.250:FF:000002">
    <property type="entry name" value="Succinate dehydrogenase assembly factor 2, mitochondrial"/>
    <property type="match status" value="1"/>
</dbReference>
<keyword evidence="3 4" id="KW-0143">Chaperone</keyword>
<evidence type="ECO:0000256" key="4">
    <source>
        <dbReference type="HAMAP-Rule" id="MF_03057"/>
    </source>
</evidence>
<evidence type="ECO:0000256" key="2">
    <source>
        <dbReference type="ARBA" id="ARBA00023128"/>
    </source>
</evidence>
<evidence type="ECO:0000313" key="6">
    <source>
        <dbReference type="Proteomes" id="UP000192578"/>
    </source>
</evidence>
<sequence>MTISGLCLRFASRSCQLYGGKFAGPSWRAFGSSAVRNSSVKSGGPLPTIAQQIDALYAEQPPIPEYRAREGEPTEVKRARLLFQSRKRGMLENGLLLSSFADRFLAELDDKQLDTYDTLINLPTNDWDIYYWISGLRPPPEDFQSDVMTMLQNFVKNEKKESRVRQPDLKEPVLS</sequence>
<comment type="function">
    <text evidence="4">Plays an essential role in the assembly of succinate dehydrogenase (SDH), an enzyme complex (also referred to as respiratory complex II) that is a component of both the tricarboxylic acid (TCA) cycle and the mitochondrial electron transport chain, and which couples the oxidation of succinate to fumarate with the reduction of ubiquinone (coenzyme Q) to ubiquinol. Required for flavinylation (covalent attachment of FAD) of the flavoprotein subunit of the SDH catalytic dimer.</text>
</comment>
<dbReference type="PANTHER" id="PTHR12469:SF2">
    <property type="entry name" value="SUCCINATE DEHYDROGENASE ASSEMBLY FACTOR 2, MITOCHONDRIAL"/>
    <property type="match status" value="1"/>
</dbReference>
<dbReference type="GO" id="GO:0005759">
    <property type="term" value="C:mitochondrial matrix"/>
    <property type="evidence" value="ECO:0007669"/>
    <property type="project" value="UniProtKB-SubCell"/>
</dbReference>
<dbReference type="InterPro" id="IPR028882">
    <property type="entry name" value="SDHAF2"/>
</dbReference>
<evidence type="ECO:0000313" key="5">
    <source>
        <dbReference type="EMBL" id="OQV16509.1"/>
    </source>
</evidence>
<accession>A0A1W0WMU4</accession>
<name>A0A1W0WMU4_HYPEX</name>
<dbReference type="GO" id="GO:0006121">
    <property type="term" value="P:mitochondrial electron transport, succinate to ubiquinone"/>
    <property type="evidence" value="ECO:0007669"/>
    <property type="project" value="UniProtKB-UniRule"/>
</dbReference>
<evidence type="ECO:0000256" key="3">
    <source>
        <dbReference type="ARBA" id="ARBA00023186"/>
    </source>
</evidence>
<dbReference type="Pfam" id="PF03937">
    <property type="entry name" value="Sdh5"/>
    <property type="match status" value="1"/>
</dbReference>
<dbReference type="GO" id="GO:0034553">
    <property type="term" value="P:mitochondrial respiratory chain complex II assembly"/>
    <property type="evidence" value="ECO:0007669"/>
    <property type="project" value="TreeGrafter"/>
</dbReference>
<comment type="similarity">
    <text evidence="4">Belongs to the SDHAF2 family.</text>
</comment>
<dbReference type="PANTHER" id="PTHR12469">
    <property type="entry name" value="PROTEIN EMI5 HOMOLOG, MITOCHONDRIAL"/>
    <property type="match status" value="1"/>
</dbReference>
<dbReference type="Gene3D" id="1.10.150.250">
    <property type="entry name" value="Flavinator of succinate dehydrogenase"/>
    <property type="match status" value="1"/>
</dbReference>
<dbReference type="EMBL" id="MTYJ01000073">
    <property type="protein sequence ID" value="OQV16509.1"/>
    <property type="molecule type" value="Genomic_DNA"/>
</dbReference>
<evidence type="ECO:0000256" key="1">
    <source>
        <dbReference type="ARBA" id="ARBA00004305"/>
    </source>
</evidence>
<dbReference type="OrthoDB" id="284292at2759"/>
<dbReference type="InterPro" id="IPR036714">
    <property type="entry name" value="SDH_sf"/>
</dbReference>
<comment type="subcellular location">
    <subcellularLocation>
        <location evidence="1 4">Mitochondrion matrix</location>
    </subcellularLocation>
</comment>
<dbReference type="AlphaFoldDB" id="A0A1W0WMU4"/>
<gene>
    <name evidence="5" type="ORF">BV898_09347</name>
</gene>
<protein>
    <recommendedName>
        <fullName evidence="4">Succinate dehydrogenase assembly factor 2, mitochondrial</fullName>
        <shortName evidence="4">SDH assembly factor 2</shortName>
        <shortName evidence="4">SDHAF2</shortName>
    </recommendedName>
</protein>
<comment type="subunit">
    <text evidence="4">Interacts with the flavoprotein subunit within the SDH catalytic dimer.</text>
</comment>
<keyword evidence="2 4" id="KW-0496">Mitochondrion</keyword>
<dbReference type="SUPFAM" id="SSF109910">
    <property type="entry name" value="YgfY-like"/>
    <property type="match status" value="1"/>
</dbReference>
<comment type="caution">
    <text evidence="5">The sequence shown here is derived from an EMBL/GenBank/DDBJ whole genome shotgun (WGS) entry which is preliminary data.</text>
</comment>